<evidence type="ECO:0000313" key="3">
    <source>
        <dbReference type="Proteomes" id="UP000315995"/>
    </source>
</evidence>
<evidence type="ECO:0000256" key="1">
    <source>
        <dbReference type="SAM" id="SignalP"/>
    </source>
</evidence>
<dbReference type="OrthoDB" id="5377858at2"/>
<name>A0A4Y6PRN4_PERCE</name>
<dbReference type="EMBL" id="CP041186">
    <property type="protein sequence ID" value="QDG50971.1"/>
    <property type="molecule type" value="Genomic_DNA"/>
</dbReference>
<sequence length="173" mass="19386">MRRDILTLSTSLLAVFVLSTAVSRAAQPQASSPVVLQCGMRTTQTLRLAQKFEFGSIKVDRPPRYAPHRRTSGYERITRRIYESHRSRFIDCYEYGLQQDPFLSGTATVRYMVDSIGIVRNVDTVDASLSSPIVARCIEQAVRDLTFPEPQNGTAPLITDATFELGTECPLNR</sequence>
<organism evidence="2 3">
    <name type="scientific">Persicimonas caeni</name>
    <dbReference type="NCBI Taxonomy" id="2292766"/>
    <lineage>
        <taxon>Bacteria</taxon>
        <taxon>Deltaproteobacteria</taxon>
        <taxon>Bradymonadales</taxon>
        <taxon>Bradymonadaceae</taxon>
        <taxon>Persicimonas</taxon>
    </lineage>
</organism>
<accession>A0A5B8Y2U6</accession>
<dbReference type="InterPro" id="IPR049806">
    <property type="entry name" value="MasK-like_C"/>
</dbReference>
<evidence type="ECO:0000313" key="2">
    <source>
        <dbReference type="EMBL" id="QDG50971.1"/>
    </source>
</evidence>
<dbReference type="NCBIfam" id="NF033768">
    <property type="entry name" value="myxo_SS_tail"/>
    <property type="match status" value="1"/>
</dbReference>
<feature type="signal peptide" evidence="1">
    <location>
        <begin position="1"/>
        <end position="25"/>
    </location>
</feature>
<keyword evidence="1" id="KW-0732">Signal</keyword>
<protein>
    <submittedName>
        <fullName evidence="2">AgmX/PglI C-terminal domain-containing protein</fullName>
    </submittedName>
</protein>
<feature type="chain" id="PRO_5030106314" evidence="1">
    <location>
        <begin position="26"/>
        <end position="173"/>
    </location>
</feature>
<dbReference type="AlphaFoldDB" id="A0A4Y6PRN4"/>
<dbReference type="Proteomes" id="UP000315995">
    <property type="component" value="Chromosome"/>
</dbReference>
<gene>
    <name evidence="2" type="ORF">FIV42_09555</name>
</gene>
<accession>A0A4Y6PRN4</accession>
<proteinExistence type="predicted"/>
<reference evidence="2 3" key="1">
    <citation type="submission" date="2019-06" db="EMBL/GenBank/DDBJ databases">
        <title>Persicimonas caeni gen. nov., sp. nov., a predatory bacterium isolated from solar saltern.</title>
        <authorList>
            <person name="Wang S."/>
        </authorList>
    </citation>
    <scope>NUCLEOTIDE SEQUENCE [LARGE SCALE GENOMIC DNA]</scope>
    <source>
        <strain evidence="2 3">YN101</strain>
    </source>
</reference>
<keyword evidence="3" id="KW-1185">Reference proteome</keyword>